<comment type="caution">
    <text evidence="5">The sequence shown here is derived from an EMBL/GenBank/DDBJ whole genome shotgun (WGS) entry which is preliminary data.</text>
</comment>
<keyword evidence="3" id="KW-0378">Hydrolase</keyword>
<dbReference type="Proteomes" id="UP001596470">
    <property type="component" value="Unassembled WGS sequence"/>
</dbReference>
<evidence type="ECO:0000313" key="5">
    <source>
        <dbReference type="EMBL" id="MFC6959311.1"/>
    </source>
</evidence>
<dbReference type="SMART" id="SM00318">
    <property type="entry name" value="SNc"/>
    <property type="match status" value="1"/>
</dbReference>
<dbReference type="InterPro" id="IPR035437">
    <property type="entry name" value="SNase_OB-fold_sf"/>
</dbReference>
<dbReference type="SUPFAM" id="SSF50199">
    <property type="entry name" value="Staphylococcal nuclease"/>
    <property type="match status" value="1"/>
</dbReference>
<dbReference type="RefSeq" id="WP_382345107.1">
    <property type="nucleotide sequence ID" value="NZ_JBHMBP010000001.1"/>
</dbReference>
<keyword evidence="2" id="KW-0255">Endonuclease</keyword>
<proteinExistence type="predicted"/>
<dbReference type="PANTHER" id="PTHR12302">
    <property type="entry name" value="EBNA2 BINDING PROTEIN P100"/>
    <property type="match status" value="1"/>
</dbReference>
<accession>A0ABW2DEJ0</accession>
<reference evidence="6" key="1">
    <citation type="journal article" date="2019" name="Int. J. Syst. Evol. Microbiol.">
        <title>The Global Catalogue of Microorganisms (GCM) 10K type strain sequencing project: providing services to taxonomists for standard genome sequencing and annotation.</title>
        <authorList>
            <consortium name="The Broad Institute Genomics Platform"/>
            <consortium name="The Broad Institute Genome Sequencing Center for Infectious Disease"/>
            <person name="Wu L."/>
            <person name="Ma J."/>
        </authorList>
    </citation>
    <scope>NUCLEOTIDE SEQUENCE [LARGE SCALE GENOMIC DNA]</scope>
    <source>
        <strain evidence="6">KACC 12634</strain>
    </source>
</reference>
<organism evidence="5 6">
    <name type="scientific">Glycomyces mayteni</name>
    <dbReference type="NCBI Taxonomy" id="543887"/>
    <lineage>
        <taxon>Bacteria</taxon>
        <taxon>Bacillati</taxon>
        <taxon>Actinomycetota</taxon>
        <taxon>Actinomycetes</taxon>
        <taxon>Glycomycetales</taxon>
        <taxon>Glycomycetaceae</taxon>
        <taxon>Glycomyces</taxon>
    </lineage>
</organism>
<sequence length="142" mass="15888">MDGPGEFYATAEAYDVIDGDTFRVRIDGESIRVRVLGINAPESGGFREEQDWGEEAKEYARKKLEGRMVHLFTDPGAEVFDQYDRLLAHVVMENGINYAVLAVADGMAEAYVLRHQDLTIGDTLEKAEDLAQAADRGMWQDD</sequence>
<keyword evidence="1" id="KW-0540">Nuclease</keyword>
<evidence type="ECO:0000256" key="3">
    <source>
        <dbReference type="ARBA" id="ARBA00022801"/>
    </source>
</evidence>
<dbReference type="InterPro" id="IPR016071">
    <property type="entry name" value="Staphylococal_nuclease_OB-fold"/>
</dbReference>
<keyword evidence="6" id="KW-1185">Reference proteome</keyword>
<dbReference type="Gene3D" id="2.40.50.90">
    <property type="match status" value="1"/>
</dbReference>
<dbReference type="PROSITE" id="PS50830">
    <property type="entry name" value="TNASE_3"/>
    <property type="match status" value="1"/>
</dbReference>
<gene>
    <name evidence="5" type="ORF">ACFQS3_19115</name>
</gene>
<dbReference type="EMBL" id="JBHSYS010000004">
    <property type="protein sequence ID" value="MFC6959311.1"/>
    <property type="molecule type" value="Genomic_DNA"/>
</dbReference>
<protein>
    <submittedName>
        <fullName evidence="5">Thermonuclease family protein</fullName>
    </submittedName>
</protein>
<name>A0ABW2DEJ0_9ACTN</name>
<evidence type="ECO:0000256" key="2">
    <source>
        <dbReference type="ARBA" id="ARBA00022759"/>
    </source>
</evidence>
<dbReference type="PANTHER" id="PTHR12302:SF3">
    <property type="entry name" value="SERINE_THREONINE-PROTEIN KINASE 31"/>
    <property type="match status" value="1"/>
</dbReference>
<evidence type="ECO:0000256" key="1">
    <source>
        <dbReference type="ARBA" id="ARBA00022722"/>
    </source>
</evidence>
<feature type="domain" description="TNase-like" evidence="4">
    <location>
        <begin position="16"/>
        <end position="141"/>
    </location>
</feature>
<dbReference type="Pfam" id="PF00565">
    <property type="entry name" value="SNase"/>
    <property type="match status" value="1"/>
</dbReference>
<evidence type="ECO:0000259" key="4">
    <source>
        <dbReference type="PROSITE" id="PS50830"/>
    </source>
</evidence>
<evidence type="ECO:0000313" key="6">
    <source>
        <dbReference type="Proteomes" id="UP001596470"/>
    </source>
</evidence>